<evidence type="ECO:0000256" key="1">
    <source>
        <dbReference type="SAM" id="SignalP"/>
    </source>
</evidence>
<name>A0A367GME9_9SPHI</name>
<reference evidence="2 3" key="1">
    <citation type="submission" date="2018-05" db="EMBL/GenBank/DDBJ databases">
        <title>Mucilaginibacter hurinus sp. nov., isolated from briquette warehouse soil.</title>
        <authorList>
            <person name="Choi L."/>
        </authorList>
    </citation>
    <scope>NUCLEOTIDE SEQUENCE [LARGE SCALE GENOMIC DNA]</scope>
    <source>
        <strain evidence="2 3">ZR32</strain>
    </source>
</reference>
<proteinExistence type="predicted"/>
<keyword evidence="3" id="KW-1185">Reference proteome</keyword>
<evidence type="ECO:0000313" key="2">
    <source>
        <dbReference type="EMBL" id="RCH54644.1"/>
    </source>
</evidence>
<organism evidence="2 3">
    <name type="scientific">Mucilaginibacter hurinus</name>
    <dbReference type="NCBI Taxonomy" id="2201324"/>
    <lineage>
        <taxon>Bacteria</taxon>
        <taxon>Pseudomonadati</taxon>
        <taxon>Bacteroidota</taxon>
        <taxon>Sphingobacteriia</taxon>
        <taxon>Sphingobacteriales</taxon>
        <taxon>Sphingobacteriaceae</taxon>
        <taxon>Mucilaginibacter</taxon>
    </lineage>
</organism>
<dbReference type="Proteomes" id="UP000253209">
    <property type="component" value="Unassembled WGS sequence"/>
</dbReference>
<feature type="signal peptide" evidence="1">
    <location>
        <begin position="1"/>
        <end position="20"/>
    </location>
</feature>
<dbReference type="RefSeq" id="WP_114005627.1">
    <property type="nucleotide sequence ID" value="NZ_QGDC01000006.1"/>
</dbReference>
<feature type="chain" id="PRO_5016762630" evidence="1">
    <location>
        <begin position="21"/>
        <end position="543"/>
    </location>
</feature>
<sequence length="543" mass="61537">MKKILIVLAIVLSGASASRAQSLYQPYSYQFYQKFNAELYSTKTRIHTALKPFIIDTLLQRTYDSLMNYGIDSSKRSWGYRKLFSEHLVDVRGNGNTFYADVLPDLAIGRDFARQKRNTHMTGVGLQLGGTVGTKFAYNVSGFYNQAVFPYYMDAYINPVGVVPGQGFDRSRGGLTKEWDYITAVVSYTPVKYLNISAGREKTFVGDGYRSLLLSDYSSPMPFFRLTGNLGNVRYMAMWTHMNDRANIEINDYTKDRKKFGVFHYLDWNVNNRLSLGFFDAVIWAAEDDQGHKRGFDVTYINPIPFLRPLEASSGSPDNVLIGLTGKYKITDGLTAYGQFSLDEFEGANFFSGEGSSRNKYGWQVGVKGANLLGVERLNYLLEVNGATPFTYSERSSGDSIRSSVINYSNNTEPLAHPWGANFREVVAILNYSHNRFDFMGELNYGRYGLDKDGLNYGKNIFQNYRLPARKTGNYIGQGLTTNMIYLEGKVAYMLNPKYNLRIELGGIYRSEKNDAFHYKTAMLTLGVRSSFRNIYTDIASFK</sequence>
<dbReference type="EMBL" id="QGDC01000006">
    <property type="protein sequence ID" value="RCH54644.1"/>
    <property type="molecule type" value="Genomic_DNA"/>
</dbReference>
<protein>
    <submittedName>
        <fullName evidence="2">Gliding motility protein RemB</fullName>
    </submittedName>
</protein>
<gene>
    <name evidence="2" type="ORF">DJ568_12555</name>
</gene>
<evidence type="ECO:0000313" key="3">
    <source>
        <dbReference type="Proteomes" id="UP000253209"/>
    </source>
</evidence>
<keyword evidence="1" id="KW-0732">Signal</keyword>
<dbReference type="OrthoDB" id="9808260at2"/>
<comment type="caution">
    <text evidence="2">The sequence shown here is derived from an EMBL/GenBank/DDBJ whole genome shotgun (WGS) entry which is preliminary data.</text>
</comment>
<accession>A0A367GME9</accession>
<dbReference type="AlphaFoldDB" id="A0A367GME9"/>